<evidence type="ECO:0000313" key="4">
    <source>
        <dbReference type="Proteomes" id="UP001478862"/>
    </source>
</evidence>
<keyword evidence="1" id="KW-0472">Membrane</keyword>
<comment type="caution">
    <text evidence="3">The sequence shown here is derived from an EMBL/GenBank/DDBJ whole genome shotgun (WGS) entry which is preliminary data.</text>
</comment>
<feature type="domain" description="DUF4179" evidence="2">
    <location>
        <begin position="48"/>
        <end position="128"/>
    </location>
</feature>
<keyword evidence="1" id="KW-0812">Transmembrane</keyword>
<dbReference type="InterPro" id="IPR025436">
    <property type="entry name" value="DUF4179"/>
</dbReference>
<name>A0ABV1MQS6_9BACI</name>
<dbReference type="Pfam" id="PF13786">
    <property type="entry name" value="DUF4179"/>
    <property type="match status" value="1"/>
</dbReference>
<organism evidence="3 4">
    <name type="scientific">Lysinibacillus zambalensis</name>
    <dbReference type="NCBI Taxonomy" id="3160866"/>
    <lineage>
        <taxon>Bacteria</taxon>
        <taxon>Bacillati</taxon>
        <taxon>Bacillota</taxon>
        <taxon>Bacilli</taxon>
        <taxon>Bacillales</taxon>
        <taxon>Bacillaceae</taxon>
        <taxon>Lysinibacillus</taxon>
    </lineage>
</organism>
<dbReference type="Proteomes" id="UP001478862">
    <property type="component" value="Unassembled WGS sequence"/>
</dbReference>
<dbReference type="Gene3D" id="2.60.40.1630">
    <property type="entry name" value="bacillus anthracis domain"/>
    <property type="match status" value="1"/>
</dbReference>
<reference evidence="3 4" key="1">
    <citation type="submission" date="2024-06" db="EMBL/GenBank/DDBJ databases">
        <title>Lysinibacillus zambalefons sp. nov., a Novel Firmicute Isolated from the Poon Bato Zambales Hyperalkaline Spring.</title>
        <authorList>
            <person name="Aja J.A."/>
            <person name="Lazaro J.E.H."/>
            <person name="Llorin L.D."/>
            <person name="Lim K.R."/>
            <person name="Teodosio J."/>
            <person name="Dalisay D.S."/>
        </authorList>
    </citation>
    <scope>NUCLEOTIDE SEQUENCE [LARGE SCALE GENOMIC DNA]</scope>
    <source>
        <strain evidence="3 4">M3</strain>
    </source>
</reference>
<keyword evidence="4" id="KW-1185">Reference proteome</keyword>
<dbReference type="RefSeq" id="WP_349659488.1">
    <property type="nucleotide sequence ID" value="NZ_JBEGDG010000005.1"/>
</dbReference>
<gene>
    <name evidence="3" type="ORF">ABNX05_09480</name>
</gene>
<evidence type="ECO:0000313" key="3">
    <source>
        <dbReference type="EMBL" id="MEQ6354848.1"/>
    </source>
</evidence>
<protein>
    <submittedName>
        <fullName evidence="3">DUF4179 domain-containing protein</fullName>
    </submittedName>
</protein>
<sequence>MERIENKVKNQMKASNNVDYPDFDQMWSSIQQDELKVAGGEPVVLRPRKRKRFALVAGLSVALMATPVYAALNYDWSSMLSHREGIQSALEQGLGQTIEQSVTKDGVTLTVHTAFIDENRTVLLYSLKPETSQDVTDIDFKLIGLKDSKGNFVEGNYRGKWNEELGEYQGYFETDWVAEGQTTDVEFIMENIQFIDNKKQSISYNPNDSATQVFPIQKDGVGSVTLQSFEQAEGKVLLKSTVTLTDPELENRWTNFEVINDTNKSVEKAERSSYQGGGAILNQIFKSETLRKEGTKFQLSYDHILETKESTWNVNMNLSKKQLENASFKQVLDIPMGNVPNTKIQEMKVTPTQVRLKITQDDYYTLPFGEYQLDVGGTLLKGGYSTMGIGQDLRFEVKGLDVASLANQPITLVAKHRIDGFYGDENDKPIHLTDISEKHQTTTSSIAGYPISWTYYLKDNNLYVETLSSDPTFDGVDRTYYLDGKEQILGEPESYDESNKTMHVYENFDKKELDIYIYSYGINKPNEELRIPLKSGK</sequence>
<feature type="transmembrane region" description="Helical" evidence="1">
    <location>
        <begin position="53"/>
        <end position="72"/>
    </location>
</feature>
<proteinExistence type="predicted"/>
<keyword evidence="1" id="KW-1133">Transmembrane helix</keyword>
<dbReference type="EMBL" id="JBEGDG010000005">
    <property type="protein sequence ID" value="MEQ6354848.1"/>
    <property type="molecule type" value="Genomic_DNA"/>
</dbReference>
<evidence type="ECO:0000256" key="1">
    <source>
        <dbReference type="SAM" id="Phobius"/>
    </source>
</evidence>
<accession>A0ABV1MQS6</accession>
<evidence type="ECO:0000259" key="2">
    <source>
        <dbReference type="Pfam" id="PF13786"/>
    </source>
</evidence>